<feature type="coiled-coil region" evidence="1">
    <location>
        <begin position="48"/>
        <end position="82"/>
    </location>
</feature>
<evidence type="ECO:0000256" key="2">
    <source>
        <dbReference type="SAM" id="MobiDB-lite"/>
    </source>
</evidence>
<dbReference type="EMBL" id="ML210230">
    <property type="protein sequence ID" value="TFK22866.1"/>
    <property type="molecule type" value="Genomic_DNA"/>
</dbReference>
<keyword evidence="4" id="KW-1185">Reference proteome</keyword>
<protein>
    <submittedName>
        <fullName evidence="3">Uncharacterized protein</fullName>
    </submittedName>
</protein>
<organism evidence="3 4">
    <name type="scientific">Coprinopsis marcescibilis</name>
    <name type="common">Agaric fungus</name>
    <name type="synonym">Psathyrella marcescibilis</name>
    <dbReference type="NCBI Taxonomy" id="230819"/>
    <lineage>
        <taxon>Eukaryota</taxon>
        <taxon>Fungi</taxon>
        <taxon>Dikarya</taxon>
        <taxon>Basidiomycota</taxon>
        <taxon>Agaricomycotina</taxon>
        <taxon>Agaricomycetes</taxon>
        <taxon>Agaricomycetidae</taxon>
        <taxon>Agaricales</taxon>
        <taxon>Agaricineae</taxon>
        <taxon>Psathyrellaceae</taxon>
        <taxon>Coprinopsis</taxon>
    </lineage>
</organism>
<dbReference type="Proteomes" id="UP000307440">
    <property type="component" value="Unassembled WGS sequence"/>
</dbReference>
<reference evidence="3 4" key="1">
    <citation type="journal article" date="2019" name="Nat. Ecol. Evol.">
        <title>Megaphylogeny resolves global patterns of mushroom evolution.</title>
        <authorList>
            <person name="Varga T."/>
            <person name="Krizsan K."/>
            <person name="Foldi C."/>
            <person name="Dima B."/>
            <person name="Sanchez-Garcia M."/>
            <person name="Sanchez-Ramirez S."/>
            <person name="Szollosi G.J."/>
            <person name="Szarkandi J.G."/>
            <person name="Papp V."/>
            <person name="Albert L."/>
            <person name="Andreopoulos W."/>
            <person name="Angelini C."/>
            <person name="Antonin V."/>
            <person name="Barry K.W."/>
            <person name="Bougher N.L."/>
            <person name="Buchanan P."/>
            <person name="Buyck B."/>
            <person name="Bense V."/>
            <person name="Catcheside P."/>
            <person name="Chovatia M."/>
            <person name="Cooper J."/>
            <person name="Damon W."/>
            <person name="Desjardin D."/>
            <person name="Finy P."/>
            <person name="Geml J."/>
            <person name="Haridas S."/>
            <person name="Hughes K."/>
            <person name="Justo A."/>
            <person name="Karasinski D."/>
            <person name="Kautmanova I."/>
            <person name="Kiss B."/>
            <person name="Kocsube S."/>
            <person name="Kotiranta H."/>
            <person name="LaButti K.M."/>
            <person name="Lechner B.E."/>
            <person name="Liimatainen K."/>
            <person name="Lipzen A."/>
            <person name="Lukacs Z."/>
            <person name="Mihaltcheva S."/>
            <person name="Morgado L.N."/>
            <person name="Niskanen T."/>
            <person name="Noordeloos M.E."/>
            <person name="Ohm R.A."/>
            <person name="Ortiz-Santana B."/>
            <person name="Ovrebo C."/>
            <person name="Racz N."/>
            <person name="Riley R."/>
            <person name="Savchenko A."/>
            <person name="Shiryaev A."/>
            <person name="Soop K."/>
            <person name="Spirin V."/>
            <person name="Szebenyi C."/>
            <person name="Tomsovsky M."/>
            <person name="Tulloss R.E."/>
            <person name="Uehling J."/>
            <person name="Grigoriev I.V."/>
            <person name="Vagvolgyi C."/>
            <person name="Papp T."/>
            <person name="Martin F.M."/>
            <person name="Miettinen O."/>
            <person name="Hibbett D.S."/>
            <person name="Nagy L.G."/>
        </authorList>
    </citation>
    <scope>NUCLEOTIDE SEQUENCE [LARGE SCALE GENOMIC DNA]</scope>
    <source>
        <strain evidence="3 4">CBS 121175</strain>
    </source>
</reference>
<proteinExistence type="predicted"/>
<name>A0A5C3KR45_COPMA</name>
<feature type="compositionally biased region" description="Low complexity" evidence="2">
    <location>
        <begin position="478"/>
        <end position="488"/>
    </location>
</feature>
<feature type="compositionally biased region" description="Low complexity" evidence="2">
    <location>
        <begin position="520"/>
        <end position="532"/>
    </location>
</feature>
<evidence type="ECO:0000313" key="4">
    <source>
        <dbReference type="Proteomes" id="UP000307440"/>
    </source>
</evidence>
<accession>A0A5C3KR45</accession>
<dbReference type="AlphaFoldDB" id="A0A5C3KR45"/>
<gene>
    <name evidence="3" type="ORF">FA15DRAFT_705955</name>
</gene>
<feature type="region of interest" description="Disordered" evidence="2">
    <location>
        <begin position="478"/>
        <end position="532"/>
    </location>
</feature>
<evidence type="ECO:0000256" key="1">
    <source>
        <dbReference type="SAM" id="Coils"/>
    </source>
</evidence>
<keyword evidence="1" id="KW-0175">Coiled coil</keyword>
<dbReference type="OrthoDB" id="3231188at2759"/>
<evidence type="ECO:0000313" key="3">
    <source>
        <dbReference type="EMBL" id="TFK22866.1"/>
    </source>
</evidence>
<sequence length="532" mass="57567">MSNASAASQVSASVSTVSTLSTTMSSTELARAHYIQNGGSADALRKALGAAHIDLQTLKAENQALTEENTTLKSQLRLATHQKKTRAKGSTKSKEELAAAHLGNIFMVFFNMCWDIDMFGPALVGYDHDDGQYNTPGAYSNYVRWQLYQLVPKKYHNELVNEISLFVVTSEKSGRTMRTQTFTQTRSTLLTILGDKYPHQLKPSLFLKSTECSEEREQCEDLRFLLGHDGSSSDGPGTHCPYPIYPPVLFENFDVDNPAAFMRGETFYQLGRLVAYGKSSIASVRSIREQSNSALSSPDLDHHSTTGFIAGLGIILVFVLSPDKEFPNTGIGAISRIRYYDLYLAFKNSIHAIELAKVNGGLKAVYNSQVFPKYVPGAPSGTQEASRSPVNAAVAQFRMQPAVSKMMWAIKALTDSPGASQSPSPLLAQPTLIIEENDDDDSFYAQDSDATTTALAHPTDQSGLEGALTSMSLSADATDGTADLGTGTLDREATVRPDNLGPVRRGGARRSKANAPAPAPTRRTTRAAAKST</sequence>